<comment type="caution">
    <text evidence="1">The sequence shown here is derived from an EMBL/GenBank/DDBJ whole genome shotgun (WGS) entry which is preliminary data.</text>
</comment>
<keyword evidence="2" id="KW-1185">Reference proteome</keyword>
<dbReference type="AlphaFoldDB" id="A0A845AMG3"/>
<proteinExistence type="predicted"/>
<dbReference type="OrthoDB" id="7605229at2"/>
<name>A0A845AMG3_9SPHN</name>
<evidence type="ECO:0000313" key="1">
    <source>
        <dbReference type="EMBL" id="MXP29706.1"/>
    </source>
</evidence>
<reference evidence="1 2" key="1">
    <citation type="submission" date="2019-12" db="EMBL/GenBank/DDBJ databases">
        <title>Genomic-based taxomic classification of the family Erythrobacteraceae.</title>
        <authorList>
            <person name="Xu L."/>
        </authorList>
    </citation>
    <scope>NUCLEOTIDE SEQUENCE [LARGE SCALE GENOMIC DNA]</scope>
    <source>
        <strain evidence="1 2">KEMB 9005-328</strain>
    </source>
</reference>
<dbReference type="Proteomes" id="UP000439780">
    <property type="component" value="Unassembled WGS sequence"/>
</dbReference>
<dbReference type="RefSeq" id="WP_160754000.1">
    <property type="nucleotide sequence ID" value="NZ_WTYA01000010.1"/>
</dbReference>
<dbReference type="EMBL" id="WTYA01000010">
    <property type="protein sequence ID" value="MXP29706.1"/>
    <property type="molecule type" value="Genomic_DNA"/>
</dbReference>
<accession>A0A845AMG3</accession>
<evidence type="ECO:0000313" key="2">
    <source>
        <dbReference type="Proteomes" id="UP000439780"/>
    </source>
</evidence>
<protein>
    <submittedName>
        <fullName evidence="1">Uncharacterized protein</fullName>
    </submittedName>
</protein>
<gene>
    <name evidence="1" type="ORF">GRI58_12895</name>
</gene>
<organism evidence="1 2">
    <name type="scientific">Qipengyuania algicida</name>
    <dbReference type="NCBI Taxonomy" id="1836209"/>
    <lineage>
        <taxon>Bacteria</taxon>
        <taxon>Pseudomonadati</taxon>
        <taxon>Pseudomonadota</taxon>
        <taxon>Alphaproteobacteria</taxon>
        <taxon>Sphingomonadales</taxon>
        <taxon>Erythrobacteraceae</taxon>
        <taxon>Qipengyuania</taxon>
    </lineage>
</organism>
<sequence>MTKQTDIKSDPKCHAVDPDRLAAGQWSHKSNRQIGEGDIHASYSADRIGMGKPVRKPFRFAGGLWVCVGCSGKSAEAYRLSRPTEFAGETFDYGERVRNGRAGRSDPNGFYHGMRIRHSAQDYILTGPAETFFEGEREQLSLF</sequence>